<evidence type="ECO:0000313" key="12">
    <source>
        <dbReference type="EMBL" id="GJG58235.1"/>
    </source>
</evidence>
<dbReference type="EMBL" id="BPUB01000001">
    <property type="protein sequence ID" value="GJG58235.1"/>
    <property type="molecule type" value="Genomic_DNA"/>
</dbReference>
<dbReference type="EMBL" id="BPUB01000003">
    <property type="protein sequence ID" value="GJG60163.1"/>
    <property type="molecule type" value="Genomic_DNA"/>
</dbReference>
<evidence type="ECO:0000313" key="16">
    <source>
        <dbReference type="EMBL" id="GJG59619.1"/>
    </source>
</evidence>
<sequence>MNFTSQIRYNPQTCKDEKYYRLKESYRDASGRVCTLILLNVGFIHDLSPEQIRDVARGLTYLYNHQKDVQLWDEKLQGYSEVVRDRVHAYWARLVEEEKLDIVGNAYERSKSKARKRIDVDTMRHTDAREVGCEWLCLQTIRKLGLDTFLRSLGWSEDKVKVTLAHLITRAAYTPSELKSISIIKENSAVCELLDLPMAKITPRRIYRVADDLYSIKDKLEKYLCHKTDDLFKPTNRIMLFDLTNFYFEGRKTGSKKAAFGRSKEKRSDCKLLVLALCINTDGFIRYSAVLEGNTADPKSLPNMVDELIAENPAKCPDNEGVLVVIDAGISTEDNLKTIRDKGYNYLCVSRKALTEYTTPENAPKVTVCDCLKREITLQRVTTAKNDDCYLKIDSPAKALKEESMNRKFRERFEEGLKKIRKSTQSKHGIKNYGKVQNRIGALQGKYPSISRYYNIKVEDDGHDKVASMTWEVNIPDKVEYGTYFLRTNVKKLDEETTWNYYNLIREIECSNRQLKTDLSLRPIYHQTDNRADAHLFLGLLAYWIVNTVRHQMKVARRKQGKDEHGRERSTPYWSEIMRIMKTQKAVTTTAVNALGEAVETRLCSVPTDSAAEIYELLKISKVPFKKIKICRTQ</sequence>
<evidence type="ECO:0000313" key="14">
    <source>
        <dbReference type="EMBL" id="GJG58845.1"/>
    </source>
</evidence>
<dbReference type="AlphaFoldDB" id="A0A9R1C8X5"/>
<dbReference type="InterPro" id="IPR002559">
    <property type="entry name" value="Transposase_11"/>
</dbReference>
<dbReference type="EMBL" id="BPUB01000002">
    <property type="protein sequence ID" value="GJG59619.1"/>
    <property type="molecule type" value="Genomic_DNA"/>
</dbReference>
<dbReference type="EMBL" id="BPUB01000003">
    <property type="protein sequence ID" value="GJG60236.1"/>
    <property type="molecule type" value="Genomic_DNA"/>
</dbReference>
<dbReference type="NCBIfam" id="NF033559">
    <property type="entry name" value="transpos_IS1634"/>
    <property type="match status" value="1"/>
</dbReference>
<dbReference type="GO" id="GO:0006313">
    <property type="term" value="P:DNA transposition"/>
    <property type="evidence" value="ECO:0007669"/>
    <property type="project" value="InterPro"/>
</dbReference>
<keyword evidence="21" id="KW-1185">Reference proteome</keyword>
<dbReference type="EMBL" id="BPUB01000001">
    <property type="protein sequence ID" value="GJG57717.1"/>
    <property type="molecule type" value="Genomic_DNA"/>
</dbReference>
<dbReference type="EMBL" id="BPUB01000001">
    <property type="protein sequence ID" value="GJG57434.1"/>
    <property type="molecule type" value="Genomic_DNA"/>
</dbReference>
<dbReference type="EMBL" id="BPUB01000002">
    <property type="protein sequence ID" value="GJG60086.1"/>
    <property type="molecule type" value="Genomic_DNA"/>
</dbReference>
<dbReference type="EMBL" id="BPUB01000001">
    <property type="protein sequence ID" value="GJG58077.1"/>
    <property type="molecule type" value="Genomic_DNA"/>
</dbReference>
<dbReference type="InterPro" id="IPR047654">
    <property type="entry name" value="IS1634_transpos"/>
</dbReference>
<evidence type="ECO:0000313" key="11">
    <source>
        <dbReference type="EMBL" id="GJG58186.1"/>
    </source>
</evidence>
<dbReference type="PANTHER" id="PTHR34614">
    <property type="match status" value="1"/>
</dbReference>
<protein>
    <recommendedName>
        <fullName evidence="1">Transposase IS4-like domain-containing protein</fullName>
    </recommendedName>
</protein>
<evidence type="ECO:0000313" key="15">
    <source>
        <dbReference type="EMBL" id="GJG59206.1"/>
    </source>
</evidence>
<name>A0A9R1C8X5_9BACT</name>
<dbReference type="SUPFAM" id="SSF53098">
    <property type="entry name" value="Ribonuclease H-like"/>
    <property type="match status" value="1"/>
</dbReference>
<evidence type="ECO:0000313" key="21">
    <source>
        <dbReference type="Proteomes" id="UP000825483"/>
    </source>
</evidence>
<accession>A0A9R1C8X5</accession>
<evidence type="ECO:0000313" key="10">
    <source>
        <dbReference type="EMBL" id="GJG58077.1"/>
    </source>
</evidence>
<evidence type="ECO:0000313" key="19">
    <source>
        <dbReference type="EMBL" id="GJG60163.1"/>
    </source>
</evidence>
<evidence type="ECO:0000313" key="7">
    <source>
        <dbReference type="EMBL" id="GJG57899.1"/>
    </source>
</evidence>
<dbReference type="Pfam" id="PF01609">
    <property type="entry name" value="DDE_Tnp_1"/>
    <property type="match status" value="1"/>
</dbReference>
<proteinExistence type="predicted"/>
<dbReference type="GO" id="GO:0003677">
    <property type="term" value="F:DNA binding"/>
    <property type="evidence" value="ECO:0007669"/>
    <property type="project" value="InterPro"/>
</dbReference>
<dbReference type="EMBL" id="BPUB01000001">
    <property type="protein sequence ID" value="GJG58186.1"/>
    <property type="molecule type" value="Genomic_DNA"/>
</dbReference>
<dbReference type="EMBL" id="BPUB01000001">
    <property type="protein sequence ID" value="GJG58023.1"/>
    <property type="molecule type" value="Genomic_DNA"/>
</dbReference>
<evidence type="ECO:0000313" key="6">
    <source>
        <dbReference type="EMBL" id="GJG57717.1"/>
    </source>
</evidence>
<dbReference type="InterPro" id="IPR012337">
    <property type="entry name" value="RNaseH-like_sf"/>
</dbReference>
<gene>
    <name evidence="2" type="ORF">PRLR5076_00850</name>
    <name evidence="3" type="ORF">PRLR5076_02720</name>
    <name evidence="4" type="ORF">PRLR5076_02850</name>
    <name evidence="5" type="ORF">PRLR5076_05340</name>
    <name evidence="6" type="ORF">PRLR5076_05680</name>
    <name evidence="7" type="ORF">PRLR5076_07500</name>
    <name evidence="8" type="ORF">PRLR5076_07730</name>
    <name evidence="9" type="ORF">PRLR5076_08740</name>
    <name evidence="10" type="ORF">PRLR5076_09280</name>
    <name evidence="11" type="ORF">PRLR5076_10370</name>
    <name evidence="12" type="ORF">PRLR5076_10860</name>
    <name evidence="13" type="ORF">PRLR5076_13530</name>
    <name evidence="14" type="ORF">PRLR5076_16960</name>
    <name evidence="15" type="ORF">PRLR5076_20570</name>
    <name evidence="16" type="ORF">PRLR5076_24700</name>
    <name evidence="17" type="ORF">PRLR5076_27360</name>
    <name evidence="18" type="ORF">PRLR5076_29370</name>
    <name evidence="19" type="ORF">PRLR5076_30140</name>
    <name evidence="20" type="ORF">PRLR5076_30870</name>
</gene>
<dbReference type="EMBL" id="BPUB01000002">
    <property type="protein sequence ID" value="GJG59206.1"/>
    <property type="molecule type" value="Genomic_DNA"/>
</dbReference>
<dbReference type="EMBL" id="BPUB01000002">
    <property type="protein sequence ID" value="GJG58845.1"/>
    <property type="molecule type" value="Genomic_DNA"/>
</dbReference>
<dbReference type="EMBL" id="BPUB01000001">
    <property type="protein sequence ID" value="GJG58502.1"/>
    <property type="molecule type" value="Genomic_DNA"/>
</dbReference>
<evidence type="ECO:0000313" key="2">
    <source>
        <dbReference type="EMBL" id="GJG57234.1"/>
    </source>
</evidence>
<evidence type="ECO:0000313" key="9">
    <source>
        <dbReference type="EMBL" id="GJG58023.1"/>
    </source>
</evidence>
<dbReference type="EMBL" id="BPUB01000002">
    <property type="protein sequence ID" value="GJG59885.1"/>
    <property type="molecule type" value="Genomic_DNA"/>
</dbReference>
<dbReference type="EMBL" id="BPUB01000001">
    <property type="protein sequence ID" value="GJG57421.1"/>
    <property type="molecule type" value="Genomic_DNA"/>
</dbReference>
<evidence type="ECO:0000313" key="18">
    <source>
        <dbReference type="EMBL" id="GJG60086.1"/>
    </source>
</evidence>
<evidence type="ECO:0000313" key="8">
    <source>
        <dbReference type="EMBL" id="GJG57922.1"/>
    </source>
</evidence>
<dbReference type="PANTHER" id="PTHR34614:SF2">
    <property type="entry name" value="TRANSPOSASE IS4-LIKE DOMAIN-CONTAINING PROTEIN"/>
    <property type="match status" value="1"/>
</dbReference>
<evidence type="ECO:0000313" key="4">
    <source>
        <dbReference type="EMBL" id="GJG57434.1"/>
    </source>
</evidence>
<evidence type="ECO:0000313" key="13">
    <source>
        <dbReference type="EMBL" id="GJG58502.1"/>
    </source>
</evidence>
<dbReference type="GO" id="GO:0004803">
    <property type="term" value="F:transposase activity"/>
    <property type="evidence" value="ECO:0007669"/>
    <property type="project" value="InterPro"/>
</dbReference>
<dbReference type="RefSeq" id="WP_223925324.1">
    <property type="nucleotide sequence ID" value="NZ_BPTU01000001.1"/>
</dbReference>
<organism evidence="11 21">
    <name type="scientific">Prevotella lacticifex</name>
    <dbReference type="NCBI Taxonomy" id="2854755"/>
    <lineage>
        <taxon>Bacteria</taxon>
        <taxon>Pseudomonadati</taxon>
        <taxon>Bacteroidota</taxon>
        <taxon>Bacteroidia</taxon>
        <taxon>Bacteroidales</taxon>
        <taxon>Prevotellaceae</taxon>
        <taxon>Prevotella</taxon>
    </lineage>
</organism>
<dbReference type="EMBL" id="BPUB01000001">
    <property type="protein sequence ID" value="GJG57234.1"/>
    <property type="molecule type" value="Genomic_DNA"/>
</dbReference>
<dbReference type="Proteomes" id="UP000825483">
    <property type="component" value="Unassembled WGS sequence"/>
</dbReference>
<evidence type="ECO:0000313" key="17">
    <source>
        <dbReference type="EMBL" id="GJG59885.1"/>
    </source>
</evidence>
<evidence type="ECO:0000313" key="3">
    <source>
        <dbReference type="EMBL" id="GJG57421.1"/>
    </source>
</evidence>
<comment type="caution">
    <text evidence="11">The sequence shown here is derived from an EMBL/GenBank/DDBJ whole genome shotgun (WGS) entry which is preliminary data.</text>
</comment>
<reference evidence="11" key="1">
    <citation type="journal article" date="2022" name="Int. J. Syst. Evol. Microbiol.">
        <title>Prevotella lacticifex sp. nov., isolated from the rumen of cows.</title>
        <authorList>
            <person name="Shinkai T."/>
            <person name="Ikeyama N."/>
            <person name="Kumagai M."/>
            <person name="Ohmori H."/>
            <person name="Sakamoto M."/>
            <person name="Ohkuma M."/>
            <person name="Mitsumori M."/>
        </authorList>
    </citation>
    <scope>NUCLEOTIDE SEQUENCE</scope>
    <source>
        <strain evidence="11">R5076</strain>
    </source>
</reference>
<dbReference type="GeneID" id="72468979"/>
<evidence type="ECO:0000313" key="5">
    <source>
        <dbReference type="EMBL" id="GJG57683.1"/>
    </source>
</evidence>
<feature type="domain" description="Transposase IS4-like" evidence="1">
    <location>
        <begin position="236"/>
        <end position="545"/>
    </location>
</feature>
<evidence type="ECO:0000313" key="20">
    <source>
        <dbReference type="EMBL" id="GJG60236.1"/>
    </source>
</evidence>
<dbReference type="EMBL" id="BPUB01000001">
    <property type="protein sequence ID" value="GJG57899.1"/>
    <property type="molecule type" value="Genomic_DNA"/>
</dbReference>
<dbReference type="EMBL" id="BPUB01000001">
    <property type="protein sequence ID" value="GJG57922.1"/>
    <property type="molecule type" value="Genomic_DNA"/>
</dbReference>
<evidence type="ECO:0000259" key="1">
    <source>
        <dbReference type="Pfam" id="PF01609"/>
    </source>
</evidence>
<dbReference type="EMBL" id="BPUB01000001">
    <property type="protein sequence ID" value="GJG57683.1"/>
    <property type="molecule type" value="Genomic_DNA"/>
</dbReference>